<feature type="region of interest" description="Disordered" evidence="1">
    <location>
        <begin position="75"/>
        <end position="113"/>
    </location>
</feature>
<dbReference type="AlphaFoldDB" id="A0AAQ3XC45"/>
<gene>
    <name evidence="2" type="ORF">U9M48_040173</name>
</gene>
<accession>A0AAQ3XC45</accession>
<name>A0AAQ3XC45_PASNO</name>
<proteinExistence type="predicted"/>
<dbReference type="Proteomes" id="UP001341281">
    <property type="component" value="Chromosome 09"/>
</dbReference>
<evidence type="ECO:0000313" key="2">
    <source>
        <dbReference type="EMBL" id="WVZ94266.1"/>
    </source>
</evidence>
<organism evidence="2 3">
    <name type="scientific">Paspalum notatum var. saurae</name>
    <dbReference type="NCBI Taxonomy" id="547442"/>
    <lineage>
        <taxon>Eukaryota</taxon>
        <taxon>Viridiplantae</taxon>
        <taxon>Streptophyta</taxon>
        <taxon>Embryophyta</taxon>
        <taxon>Tracheophyta</taxon>
        <taxon>Spermatophyta</taxon>
        <taxon>Magnoliopsida</taxon>
        <taxon>Liliopsida</taxon>
        <taxon>Poales</taxon>
        <taxon>Poaceae</taxon>
        <taxon>PACMAD clade</taxon>
        <taxon>Panicoideae</taxon>
        <taxon>Andropogonodae</taxon>
        <taxon>Paspaleae</taxon>
        <taxon>Paspalinae</taxon>
        <taxon>Paspalum</taxon>
    </lineage>
</organism>
<evidence type="ECO:0000256" key="1">
    <source>
        <dbReference type="SAM" id="MobiDB-lite"/>
    </source>
</evidence>
<feature type="compositionally biased region" description="Polar residues" evidence="1">
    <location>
        <begin position="95"/>
        <end position="113"/>
    </location>
</feature>
<protein>
    <submittedName>
        <fullName evidence="2">Uncharacterized protein</fullName>
    </submittedName>
</protein>
<reference evidence="2 3" key="1">
    <citation type="submission" date="2024-02" db="EMBL/GenBank/DDBJ databases">
        <title>High-quality chromosome-scale genome assembly of Pensacola bahiagrass (Paspalum notatum Flugge var. saurae).</title>
        <authorList>
            <person name="Vega J.M."/>
            <person name="Podio M."/>
            <person name="Orjuela J."/>
            <person name="Siena L.A."/>
            <person name="Pessino S.C."/>
            <person name="Combes M.C."/>
            <person name="Mariac C."/>
            <person name="Albertini E."/>
            <person name="Pupilli F."/>
            <person name="Ortiz J.P.A."/>
            <person name="Leblanc O."/>
        </authorList>
    </citation>
    <scope>NUCLEOTIDE SEQUENCE [LARGE SCALE GENOMIC DNA]</scope>
    <source>
        <strain evidence="2">R1</strain>
        <tissue evidence="2">Leaf</tissue>
    </source>
</reference>
<evidence type="ECO:0000313" key="3">
    <source>
        <dbReference type="Proteomes" id="UP001341281"/>
    </source>
</evidence>
<sequence length="113" mass="12008">MAAPGIVRPRGGAASLAAALRSIDEVYDEARRLGRVSGLAQLRRARARALRTRAAPWICAASIICLRTEPLEARRFSSPPARPPTWAPATEPRFSQESTSLASTAPSGSQAKA</sequence>
<keyword evidence="3" id="KW-1185">Reference proteome</keyword>
<dbReference type="EMBL" id="CP144753">
    <property type="protein sequence ID" value="WVZ94266.1"/>
    <property type="molecule type" value="Genomic_DNA"/>
</dbReference>